<accession>A0A1H1LYA7</accession>
<feature type="transmembrane region" description="Helical" evidence="6">
    <location>
        <begin position="282"/>
        <end position="300"/>
    </location>
</feature>
<dbReference type="PANTHER" id="PTHR30619:SF1">
    <property type="entry name" value="RECOMBINATION PROTEIN 2"/>
    <property type="match status" value="1"/>
</dbReference>
<feature type="domain" description="Metallo-beta-lactamase" evidence="7">
    <location>
        <begin position="538"/>
        <end position="723"/>
    </location>
</feature>
<keyword evidence="5 6" id="KW-0472">Membrane</keyword>
<evidence type="ECO:0000259" key="7">
    <source>
        <dbReference type="SMART" id="SM00849"/>
    </source>
</evidence>
<comment type="subcellular location">
    <subcellularLocation>
        <location evidence="1">Cell membrane</location>
        <topology evidence="1">Multi-pass membrane protein</topology>
    </subcellularLocation>
</comment>
<dbReference type="Gene3D" id="3.60.15.10">
    <property type="entry name" value="Ribonuclease Z/Hydroxyacylglutathione hydrolase-like"/>
    <property type="match status" value="1"/>
</dbReference>
<sequence length="782" mass="79843">MTVPPLTAPTAAGASAGSTGARGLDLRMPVLALVAWGAALVALLAPPWWLFVLGAAVLVRAWQRRRRGRAVLTLLAWALAGAAVAGSALLRADGVRSGPVAELAREQAVVRVELVTTSDPAVRPGRFGDLVVVRTRVEEVTGRGVRREVRAPVLVLGDRSWRAVPLGSRVVATGRLDTPRTDDLAGVLAPRGPPEVTDHPGPLLDGAAALRASIRHAVADRAAAPRALVPALVDGDDAAMPEGLVEDFRTAGLTHLLAVSGTNLTLVVGCLLLLARWAGVRARGLVVVGLLGVAGFLLLARAEPSVVRAAAMGAVGLLGLGQHGRRHGTRALGAAVLLLLVWDPWMALSLGFALSALATAGILWLAPGWRDRMARWLPRWAAEALAVPLAAQLACTPLVAALSGQVSLVAVAANLLAAPAVGPATVLGLLGGVVGLVWPAVGEAVAAPGAWSAAWIVAVAERSADVPTAAAAWPTSAPALALLTGLVVLLALLVGVVVARRWATLAAVALVVVVLLVPLPTPGWPPRGWVMVACDVGQGDGLVLHAGPGAAVVVDAGPDPRAIDRCLDRLGVRRVPLVVLTHFHADHVDGLAGVLGSREVGAVEVTGLAEPASGARLVAQVAAAAGVPVRRAAYGEARELGPLRWQVVAPAGAPPAGSGSPPNDASVVLLVESRGVRLLLMGDEEDDSQTRLLRETGGVRADVLKVAHHGSASQDPALVRATGARLAVISVGADNDYGHPAPSLLALLRDAGMRVVRTDQQGDVAVVADPGLGVETRGRLGP</sequence>
<keyword evidence="9" id="KW-1185">Reference proteome</keyword>
<reference evidence="9" key="1">
    <citation type="submission" date="2016-10" db="EMBL/GenBank/DDBJ databases">
        <authorList>
            <person name="Varghese N."/>
            <person name="Submissions S."/>
        </authorList>
    </citation>
    <scope>NUCLEOTIDE SEQUENCE [LARGE SCALE GENOMIC DNA]</scope>
    <source>
        <strain evidence="9">DSM 22127</strain>
    </source>
</reference>
<gene>
    <name evidence="8" type="ORF">SAMN04488570_0410</name>
</gene>
<dbReference type="AlphaFoldDB" id="A0A1H1LYA7"/>
<dbReference type="Proteomes" id="UP000198859">
    <property type="component" value="Chromosome I"/>
</dbReference>
<keyword evidence="4 6" id="KW-1133">Transmembrane helix</keyword>
<feature type="transmembrane region" description="Helical" evidence="6">
    <location>
        <begin position="385"/>
        <end position="403"/>
    </location>
</feature>
<protein>
    <submittedName>
        <fullName evidence="8">Competence protein ComEC</fullName>
    </submittedName>
</protein>
<feature type="transmembrane region" description="Helical" evidence="6">
    <location>
        <begin position="33"/>
        <end position="59"/>
    </location>
</feature>
<feature type="transmembrane region" description="Helical" evidence="6">
    <location>
        <begin position="479"/>
        <end position="498"/>
    </location>
</feature>
<feature type="transmembrane region" description="Helical" evidence="6">
    <location>
        <begin position="336"/>
        <end position="365"/>
    </location>
</feature>
<evidence type="ECO:0000256" key="6">
    <source>
        <dbReference type="SAM" id="Phobius"/>
    </source>
</evidence>
<feature type="transmembrane region" description="Helical" evidence="6">
    <location>
        <begin position="505"/>
        <end position="524"/>
    </location>
</feature>
<dbReference type="CDD" id="cd07731">
    <property type="entry name" value="ComA-like_MBL-fold"/>
    <property type="match status" value="1"/>
</dbReference>
<dbReference type="SMART" id="SM00849">
    <property type="entry name" value="Lactamase_B"/>
    <property type="match status" value="1"/>
</dbReference>
<dbReference type="InterPro" id="IPR035681">
    <property type="entry name" value="ComA-like_MBL"/>
</dbReference>
<evidence type="ECO:0000256" key="4">
    <source>
        <dbReference type="ARBA" id="ARBA00022989"/>
    </source>
</evidence>
<dbReference type="InterPro" id="IPR036866">
    <property type="entry name" value="RibonucZ/Hydroxyglut_hydro"/>
</dbReference>
<feature type="transmembrane region" description="Helical" evidence="6">
    <location>
        <begin position="253"/>
        <end position="275"/>
    </location>
</feature>
<evidence type="ECO:0000256" key="2">
    <source>
        <dbReference type="ARBA" id="ARBA00022475"/>
    </source>
</evidence>
<dbReference type="InterPro" id="IPR052159">
    <property type="entry name" value="Competence_DNA_uptake"/>
</dbReference>
<feature type="transmembrane region" description="Helical" evidence="6">
    <location>
        <begin position="71"/>
        <end position="90"/>
    </location>
</feature>
<keyword evidence="2" id="KW-1003">Cell membrane</keyword>
<dbReference type="EMBL" id="LT629757">
    <property type="protein sequence ID" value="SDR79584.1"/>
    <property type="molecule type" value="Genomic_DNA"/>
</dbReference>
<evidence type="ECO:0000313" key="8">
    <source>
        <dbReference type="EMBL" id="SDR79584.1"/>
    </source>
</evidence>
<keyword evidence="3 6" id="KW-0812">Transmembrane</keyword>
<organism evidence="8 9">
    <name type="scientific">Nocardioides scoriae</name>
    <dbReference type="NCBI Taxonomy" id="642780"/>
    <lineage>
        <taxon>Bacteria</taxon>
        <taxon>Bacillati</taxon>
        <taxon>Actinomycetota</taxon>
        <taxon>Actinomycetes</taxon>
        <taxon>Propionibacteriales</taxon>
        <taxon>Nocardioidaceae</taxon>
        <taxon>Nocardioides</taxon>
    </lineage>
</organism>
<dbReference type="PANTHER" id="PTHR30619">
    <property type="entry name" value="DNA INTERNALIZATION/COMPETENCE PROTEIN COMEC/REC2"/>
    <property type="match status" value="1"/>
</dbReference>
<evidence type="ECO:0000313" key="9">
    <source>
        <dbReference type="Proteomes" id="UP000198859"/>
    </source>
</evidence>
<dbReference type="GO" id="GO:0005886">
    <property type="term" value="C:plasma membrane"/>
    <property type="evidence" value="ECO:0007669"/>
    <property type="project" value="UniProtKB-SubCell"/>
</dbReference>
<evidence type="ECO:0000256" key="1">
    <source>
        <dbReference type="ARBA" id="ARBA00004651"/>
    </source>
</evidence>
<dbReference type="InterPro" id="IPR001279">
    <property type="entry name" value="Metallo-B-lactamas"/>
</dbReference>
<name>A0A1H1LYA7_9ACTN</name>
<dbReference type="SUPFAM" id="SSF56281">
    <property type="entry name" value="Metallo-hydrolase/oxidoreductase"/>
    <property type="match status" value="1"/>
</dbReference>
<evidence type="ECO:0000256" key="5">
    <source>
        <dbReference type="ARBA" id="ARBA00023136"/>
    </source>
</evidence>
<dbReference type="Pfam" id="PF03772">
    <property type="entry name" value="Competence"/>
    <property type="match status" value="1"/>
</dbReference>
<dbReference type="Pfam" id="PF00753">
    <property type="entry name" value="Lactamase_B"/>
    <property type="match status" value="1"/>
</dbReference>
<dbReference type="NCBIfam" id="TIGR00360">
    <property type="entry name" value="ComEC_N-term"/>
    <property type="match status" value="1"/>
</dbReference>
<evidence type="ECO:0000256" key="3">
    <source>
        <dbReference type="ARBA" id="ARBA00022692"/>
    </source>
</evidence>
<dbReference type="STRING" id="642780.SAMN04488570_0410"/>
<dbReference type="RefSeq" id="WP_231917002.1">
    <property type="nucleotide sequence ID" value="NZ_LT629757.1"/>
</dbReference>
<proteinExistence type="predicted"/>
<feature type="transmembrane region" description="Helical" evidence="6">
    <location>
        <begin position="415"/>
        <end position="438"/>
    </location>
</feature>
<dbReference type="InterPro" id="IPR004477">
    <property type="entry name" value="ComEC_N"/>
</dbReference>